<evidence type="ECO:0000256" key="2">
    <source>
        <dbReference type="ARBA" id="ARBA00001913"/>
    </source>
</evidence>
<dbReference type="SMART" id="SM00434">
    <property type="entry name" value="TOP4c"/>
    <property type="match status" value="1"/>
</dbReference>
<dbReference type="SMART" id="SM00391">
    <property type="entry name" value="MBD"/>
    <property type="match status" value="1"/>
</dbReference>
<dbReference type="InterPro" id="IPR007728">
    <property type="entry name" value="Pre-SET_dom"/>
</dbReference>
<evidence type="ECO:0000256" key="14">
    <source>
        <dbReference type="ARBA" id="ARBA00023029"/>
    </source>
</evidence>
<evidence type="ECO:0000256" key="16">
    <source>
        <dbReference type="ARBA" id="ARBA00023235"/>
    </source>
</evidence>
<evidence type="ECO:0000256" key="7">
    <source>
        <dbReference type="ARBA" id="ARBA00022454"/>
    </source>
</evidence>
<dbReference type="CDD" id="cd03481">
    <property type="entry name" value="TopoIIA_Trans_ScTopoIIA"/>
    <property type="match status" value="1"/>
</dbReference>
<dbReference type="Pfam" id="PF00521">
    <property type="entry name" value="DNA_topoisoIV"/>
    <property type="match status" value="1"/>
</dbReference>
<dbReference type="Proteomes" id="UP000252519">
    <property type="component" value="Unassembled WGS sequence"/>
</dbReference>
<evidence type="ECO:0000256" key="9">
    <source>
        <dbReference type="ARBA" id="ARBA00022691"/>
    </source>
</evidence>
<keyword evidence="12" id="KW-0067">ATP-binding</keyword>
<comment type="cofactor">
    <cofactor evidence="2">
        <name>Ca(2+)</name>
        <dbReference type="ChEBI" id="CHEBI:29108"/>
    </cofactor>
</comment>
<evidence type="ECO:0000259" key="26">
    <source>
        <dbReference type="PROSITE" id="PS52040"/>
    </source>
</evidence>
<dbReference type="GO" id="GO:0005694">
    <property type="term" value="C:chromosome"/>
    <property type="evidence" value="ECO:0007669"/>
    <property type="project" value="UniProtKB-SubCell"/>
</dbReference>
<dbReference type="Pfam" id="PF05033">
    <property type="entry name" value="Pre-SET"/>
    <property type="match status" value="1"/>
</dbReference>
<dbReference type="InterPro" id="IPR001241">
    <property type="entry name" value="Topo_IIA"/>
</dbReference>
<comment type="caution">
    <text evidence="27">The sequence shown here is derived from an EMBL/GenBank/DDBJ whole genome shotgun (WGS) entry which is preliminary data.</text>
</comment>
<dbReference type="Gene3D" id="3.30.70.330">
    <property type="match status" value="1"/>
</dbReference>
<evidence type="ECO:0000256" key="5">
    <source>
        <dbReference type="ARBA" id="ARBA00011080"/>
    </source>
</evidence>
<dbReference type="SUPFAM" id="SSF82199">
    <property type="entry name" value="SET domain"/>
    <property type="match status" value="1"/>
</dbReference>
<gene>
    <name evidence="27" type="ORF">ANCCAN_16726</name>
</gene>
<dbReference type="InterPro" id="IPR006171">
    <property type="entry name" value="TOPRIM_dom"/>
</dbReference>
<feature type="region of interest" description="Disordered" evidence="20">
    <location>
        <begin position="1066"/>
        <end position="1085"/>
    </location>
</feature>
<keyword evidence="19" id="KW-0175">Coiled coil</keyword>
<dbReference type="InterPro" id="IPR016177">
    <property type="entry name" value="DNA-bd_dom_sf"/>
</dbReference>
<dbReference type="FunFam" id="3.40.50.670:FF:000001">
    <property type="entry name" value="DNA topoisomerase 2"/>
    <property type="match status" value="1"/>
</dbReference>
<dbReference type="GO" id="GO:0006265">
    <property type="term" value="P:DNA topological change"/>
    <property type="evidence" value="ECO:0007669"/>
    <property type="project" value="UniProtKB-UniRule"/>
</dbReference>
<dbReference type="GO" id="GO:0008270">
    <property type="term" value="F:zinc ion binding"/>
    <property type="evidence" value="ECO:0007669"/>
    <property type="project" value="InterPro"/>
</dbReference>
<sequence length="2599" mass="294467">MSAGPSTSVKPTPYAELGQLVAEGLINAINDPVAQWDVLTDEEIATIKKRCEELLDWFTYLTADDLTDYEVVIGKDYLNKRQNKPCFDPHVMRPVADRFEELGNVDFDKEFNLTAEQLILAILCAAMEDNNSRNIKFEVLCEALQFDKGTYHMVKKFLCGDDDKNKTPKDLIMQTFCTPIDCCLALTMAYCEVCGWPFSCDWNAITYANDTWTEDEQNEFDKLTREEAQRQWNATKAFLMDPASSEHEPNEHMKQCAIIENQLKASMATADKIHAEMQELITAMDRNALVEKHDAVVKERNDAIGNIIPPNVLNRPTLTDEDLAKLDKQINEVRARMKAVKKPSEWPPPPAEGLQARLLLSPGELCLARTDDNSNLVVAQVVSKSSPHAYCLKFPDTGTTEDVETGDIAVPTVPMYDPDIKRTNYIGLRVAALVKSTYYYSQPVWSTGTIGTLPNTAHNKEFLIFFDDGFEEYVQAAFDSCDDAAMRASIIMDDRTVVQQFREKIKLLKILPLARQSIASNGIDIDKGGVYQLIRQNPERRRFIQKYFEKYPDWPLVRMKKPSPPERPAQAIVVSICLLLTLCWQGIPLSPNSLQAYDRNQDRVTAYVVATDRALCVLRFPPRNCSISGANCFDYPCTTPGHVHVDETIFRGSSRIHAVNLEHFGNNNMSARRMAKNRSQFDVVQPGPCPDKLKTATTTARKSSLPVRNDGGPEGDVLSFEMDPQTLAIRKKKEMQFEILPCSRTLPQVTWQYHTECSPVCLGGLERDPADPQFYTCSPLHIPILCGWRRVLYVYESSTRRASDGRIMYRAPCGRSLPTKKCVATYLREVGSELTIDLFCFDPVIETKTFVHVADSYVKTPDFTQGLEHMPIPAINTVDDEDPPKMFYCARRFPYNHQVDVKTISRDFCSGCSCTESFVDDCSDPLKCECQQLTVSNVQRLAKSFRPPAGEYGYSYRTLLGKTITGVFECNDNCGCQQKRCYNRVVQQPIRYPIQIYKTAQSGWGVRALCDIPAGAFIANYVGALLTDSLADALQGEDEYFADLDLNDAVENEKATTLEKCGYLDMGIGSSDEEEEPVKSKKDADDDGLGLVIDVMSHFLRALIREDSEASSTSSSEEEEPKTKRTRRRRKQNEEDPNPRRKKLNAAELEKIDAAAAVGDDTVFKWAEYFGENNTLFVVDAKKKGNVGRFLNHSCDPNVQVQHVFVDTHDLRLPWSSFFAIRNIKAGEVMVQNGFLKVETWNCVGIMAILPTPSIPTAHVIVSCSVNAARTRAEDDYCRSRLSRKSLRYERKSPIEHILLRPDTYVGSTAVAEDTDAWVVSDDNLRMVQRPLAYSPALLKIFDEILVNAADNKQRDPEMDELRVDVDRKQGRITIFNNGRGLPIEIHPKESIYVPTLIFGNLFTSSNYDDREVKVVGGRNGYGAKLCNIFSKEFVVETSSRESGRSFRQTWTNNMRDCDEPIVTEDEKATDGTRVTFRPDLAKFGLFTLDDAICEMFKKRTFDVAGTLHGVTVYYNGRLVEVPSFREYVGLYSDNGNLNDVLYVNASRRWQWAVKKSTAGFQQISFVNNIATTGGGKHVEHIVDQLVNIIKPLVDLHLKTGIKKIVIKNQLCVFVNALIENPAFSSQTKDVLTTAARDFGSKCVCDSATVQTWALESGLVDELTSEAQAKEGRPARKTKPKVEDLSDIVKLEDANWAGDSTHSQDCRLLITEGDSAKALAVAGLEVVGRDRYGVFPVMGKFMNVSGLSKEKATASKEVNHLMRILGLKYGENYSISENRARLRYGGIIILTDQDEDGSHIKGLIINFLHTFWPELLQNGFIQSFMTPLLKARRGSETLSFYSMDEFKKWKGNTEDAEKYTIKYYKGLGTSTSKEAREYFSNFEKHLVKFRYEDEEDDERIRMAFDKRRPDDRKRWITERLHADDIMDNSCTNEATYKEFVDNELFRYSLLDLRVSLFSTDERSIPSVVDGLKPSQRKVIHTLLRRSSNKEIKVNQLAAAVALNEAYHHGEGTLVTTIVRLAQDFVGMNNACLLEPLGQFGTRHEGGDDAASARYIYTRLSPITRLIFPAADDELLNYLQEENQLIEPDWYCPIVPVVLVNGVEGIATGWSTRVLSHDIREIIDNVRRLIDGGEVEKMTPSFSDFSGKIQELGENRYEICGKFKIIPSQRKNVSNLKMEITELPVGEWTNRYKQNTLHTLQAKGLISGFKEYHTERGVHFVVELGRELTEKCRRAAGRHSEIMKKFKLSTTITINSMVLFDPAGHLYNYASVSDIMREHFRIRQQMYEKRKEHETKMLEAQKRKVENQLRFVEATISGTVRPNGKRLVDFEQELLSMGFEQDPVKQWKNEEADLSYLINLPLSRLTVEEVQKLRNQVDNTRNKFDRVVQTSWQDSWIADLKALQRLLSHYQLHDPSEMGDAEDRTCYVSNFTQAVTSDLLEELFTQVGPLEKVAITEKNGHRFAMVMFEDEESVPFAVTTLDGIHMFGTPLNVKPRNGSKHVSEVVLSFLFVFQTFLFSVSYYAFCIPLECARSCLYTHSSILLTNLGPLSRGAFSTSFTFFVEYCANVTHMPPRGLHICLSRVVSGYCQVFRIHLSPFP</sequence>
<keyword evidence="28" id="KW-1185">Reference proteome</keyword>
<dbReference type="InterPro" id="IPR001154">
    <property type="entry name" value="TopoII_euk"/>
</dbReference>
<dbReference type="PROSITE" id="PS50280">
    <property type="entry name" value="SET"/>
    <property type="match status" value="1"/>
</dbReference>
<evidence type="ECO:0000256" key="15">
    <source>
        <dbReference type="ARBA" id="ARBA00023125"/>
    </source>
</evidence>
<dbReference type="InterPro" id="IPR003594">
    <property type="entry name" value="HATPase_dom"/>
</dbReference>
<feature type="active site" description="O-(5'-phospho-DNA)-tyrosine intermediate" evidence="18">
    <location>
        <position position="2054"/>
    </location>
</feature>
<reference evidence="27 28" key="1">
    <citation type="submission" date="2014-10" db="EMBL/GenBank/DDBJ databases">
        <title>Draft genome of the hookworm Ancylostoma caninum.</title>
        <authorList>
            <person name="Mitreva M."/>
        </authorList>
    </citation>
    <scope>NUCLEOTIDE SEQUENCE [LARGE SCALE GENOMIC DNA]</scope>
    <source>
        <strain evidence="27 28">Baltimore</strain>
    </source>
</reference>
<dbReference type="FunFam" id="3.30.1490.30:FF:000001">
    <property type="entry name" value="DNA topoisomerase 2"/>
    <property type="match status" value="1"/>
</dbReference>
<feature type="coiled-coil region" evidence="19">
    <location>
        <begin position="2362"/>
        <end position="2389"/>
    </location>
</feature>
<dbReference type="GO" id="GO:0005634">
    <property type="term" value="C:nucleus"/>
    <property type="evidence" value="ECO:0007669"/>
    <property type="project" value="InterPro"/>
</dbReference>
<comment type="subcellular location">
    <subcellularLocation>
        <location evidence="4">Chromosome</location>
    </subcellularLocation>
</comment>
<dbReference type="GO" id="GO:0046974">
    <property type="term" value="F:histone H3K9 methyltransferase activity"/>
    <property type="evidence" value="ECO:0007669"/>
    <property type="project" value="UniProtKB-ARBA"/>
</dbReference>
<dbReference type="Gene3D" id="3.30.565.10">
    <property type="entry name" value="Histidine kinase-like ATPase, C-terminal domain"/>
    <property type="match status" value="1"/>
</dbReference>
<dbReference type="Pfam" id="PF01751">
    <property type="entry name" value="Toprim"/>
    <property type="match status" value="1"/>
</dbReference>
<dbReference type="PANTHER" id="PTHR10169:SF38">
    <property type="entry name" value="DNA TOPOISOMERASE 2"/>
    <property type="match status" value="1"/>
</dbReference>
<dbReference type="OrthoDB" id="5792673at2759"/>
<dbReference type="Pfam" id="PF02518">
    <property type="entry name" value="HATPase_c"/>
    <property type="match status" value="1"/>
</dbReference>
<dbReference type="PROSITE" id="PS50102">
    <property type="entry name" value="RRM"/>
    <property type="match status" value="1"/>
</dbReference>
<dbReference type="GO" id="GO:0003677">
    <property type="term" value="F:DNA binding"/>
    <property type="evidence" value="ECO:0007669"/>
    <property type="project" value="UniProtKB-UniRule"/>
</dbReference>
<protein>
    <recommendedName>
        <fullName evidence="6">DNA topoisomerase (ATP-hydrolyzing)</fullName>
        <ecNumber evidence="6">5.6.2.2</ecNumber>
    </recommendedName>
</protein>
<dbReference type="Gene3D" id="3.90.199.10">
    <property type="entry name" value="Topoisomerase II, domain 5"/>
    <property type="match status" value="1"/>
</dbReference>
<keyword evidence="11" id="KW-0547">Nucleotide-binding</keyword>
<evidence type="ECO:0000259" key="21">
    <source>
        <dbReference type="PROSITE" id="PS50102"/>
    </source>
</evidence>
<evidence type="ECO:0000259" key="25">
    <source>
        <dbReference type="PROSITE" id="PS50982"/>
    </source>
</evidence>
<evidence type="ECO:0000256" key="8">
    <source>
        <dbReference type="ARBA" id="ARBA00022603"/>
    </source>
</evidence>
<dbReference type="SUPFAM" id="SSF56719">
    <property type="entry name" value="Type II DNA topoisomerase"/>
    <property type="match status" value="1"/>
</dbReference>
<evidence type="ECO:0000256" key="13">
    <source>
        <dbReference type="ARBA" id="ARBA00022842"/>
    </source>
</evidence>
<evidence type="ECO:0000256" key="11">
    <source>
        <dbReference type="ARBA" id="ARBA00022741"/>
    </source>
</evidence>
<evidence type="ECO:0000256" key="18">
    <source>
        <dbReference type="PROSITE-ProRule" id="PRU01384"/>
    </source>
</evidence>
<dbReference type="GO" id="GO:0032259">
    <property type="term" value="P:methylation"/>
    <property type="evidence" value="ECO:0007669"/>
    <property type="project" value="UniProtKB-KW"/>
</dbReference>
<feature type="region of interest" description="Disordered" evidence="20">
    <location>
        <begin position="693"/>
        <end position="719"/>
    </location>
</feature>
<keyword evidence="8" id="KW-0808">Transferase</keyword>
<evidence type="ECO:0000313" key="28">
    <source>
        <dbReference type="Proteomes" id="UP000252519"/>
    </source>
</evidence>
<evidence type="ECO:0000256" key="1">
    <source>
        <dbReference type="ARBA" id="ARBA00000185"/>
    </source>
</evidence>
<dbReference type="Gene3D" id="3.30.1490.30">
    <property type="match status" value="1"/>
</dbReference>
<keyword evidence="16 18" id="KW-0413">Isomerase</keyword>
<dbReference type="InterPro" id="IPR013758">
    <property type="entry name" value="Topo_IIA_A/C_ab"/>
</dbReference>
<dbReference type="Pfam" id="PF00204">
    <property type="entry name" value="DNA_gyraseB"/>
    <property type="match status" value="1"/>
</dbReference>
<evidence type="ECO:0000256" key="17">
    <source>
        <dbReference type="PROSITE-ProRule" id="PRU00176"/>
    </source>
</evidence>
<dbReference type="Pfam" id="PF00856">
    <property type="entry name" value="SET"/>
    <property type="match status" value="1"/>
</dbReference>
<evidence type="ECO:0000256" key="12">
    <source>
        <dbReference type="ARBA" id="ARBA00022840"/>
    </source>
</evidence>
<comment type="cofactor">
    <cofactor evidence="3">
        <name>Mg(2+)</name>
        <dbReference type="ChEBI" id="CHEBI:18420"/>
    </cofactor>
</comment>
<dbReference type="PRINTS" id="PR01158">
    <property type="entry name" value="TOPISMRASEII"/>
</dbReference>
<evidence type="ECO:0000313" key="27">
    <source>
        <dbReference type="EMBL" id="RCN37383.1"/>
    </source>
</evidence>
<keyword evidence="17" id="KW-0694">RNA-binding</keyword>
<keyword evidence="9" id="KW-0949">S-adenosyl-L-methionine</keyword>
<dbReference type="Gene3D" id="2.170.270.10">
    <property type="entry name" value="SET domain"/>
    <property type="match status" value="1"/>
</dbReference>
<dbReference type="InterPro" id="IPR046341">
    <property type="entry name" value="SET_dom_sf"/>
</dbReference>
<dbReference type="SUPFAM" id="SSF54171">
    <property type="entry name" value="DNA-binding domain"/>
    <property type="match status" value="1"/>
</dbReference>
<dbReference type="SUPFAM" id="SSF55874">
    <property type="entry name" value="ATPase domain of HSP90 chaperone/DNA topoisomerase II/histidine kinase"/>
    <property type="match status" value="1"/>
</dbReference>
<evidence type="ECO:0000256" key="3">
    <source>
        <dbReference type="ARBA" id="ARBA00001946"/>
    </source>
</evidence>
<proteinExistence type="inferred from homology"/>
<dbReference type="InterPro" id="IPR050634">
    <property type="entry name" value="DNA_Topoisomerase_II"/>
</dbReference>
<dbReference type="PROSITE" id="PS00177">
    <property type="entry name" value="TOPOISOMERASE_II"/>
    <property type="match status" value="1"/>
</dbReference>
<dbReference type="InterPro" id="IPR018522">
    <property type="entry name" value="TopoIIA_CS"/>
</dbReference>
<evidence type="ECO:0000259" key="24">
    <source>
        <dbReference type="PROSITE" id="PS50880"/>
    </source>
</evidence>
<feature type="region of interest" description="Disordered" evidence="20">
    <location>
        <begin position="1107"/>
        <end position="1143"/>
    </location>
</feature>
<dbReference type="SMART" id="SM00317">
    <property type="entry name" value="SET"/>
    <property type="match status" value="1"/>
</dbReference>
<dbReference type="InterPro" id="IPR036890">
    <property type="entry name" value="HATPase_C_sf"/>
</dbReference>
<dbReference type="STRING" id="29170.A0A368FYU4"/>
<dbReference type="GO" id="GO:0003918">
    <property type="term" value="F:DNA topoisomerase type II (double strand cut, ATP-hydrolyzing) activity"/>
    <property type="evidence" value="ECO:0007669"/>
    <property type="project" value="UniProtKB-EC"/>
</dbReference>
<comment type="catalytic activity">
    <reaction evidence="1 18">
        <text>ATP-dependent breakage, passage and rejoining of double-stranded DNA.</text>
        <dbReference type="EC" id="5.6.2.2"/>
    </reaction>
</comment>
<accession>A0A368FYU4</accession>
<feature type="domain" description="Topo IIA-type catalytic" evidence="26">
    <location>
        <begin position="1964"/>
        <end position="2399"/>
    </location>
</feature>
<evidence type="ECO:0000259" key="22">
    <source>
        <dbReference type="PROSITE" id="PS50280"/>
    </source>
</evidence>
<dbReference type="Pfam" id="PF01429">
    <property type="entry name" value="MBD"/>
    <property type="match status" value="1"/>
</dbReference>
<evidence type="ECO:0000259" key="23">
    <source>
        <dbReference type="PROSITE" id="PS50867"/>
    </source>
</evidence>
<dbReference type="PROSITE" id="PS52040">
    <property type="entry name" value="TOPO_IIA"/>
    <property type="match status" value="1"/>
</dbReference>
<dbReference type="SMART" id="SM00468">
    <property type="entry name" value="PreSET"/>
    <property type="match status" value="1"/>
</dbReference>
<dbReference type="GO" id="GO:0000712">
    <property type="term" value="P:resolution of meiotic recombination intermediates"/>
    <property type="evidence" value="ECO:0007669"/>
    <property type="project" value="TreeGrafter"/>
</dbReference>
<feature type="domain" description="Toprim" evidence="24">
    <location>
        <begin position="1706"/>
        <end position="1823"/>
    </location>
</feature>
<dbReference type="InterPro" id="IPR000504">
    <property type="entry name" value="RRM_dom"/>
</dbReference>
<dbReference type="InterPro" id="IPR001214">
    <property type="entry name" value="SET_dom"/>
</dbReference>
<keyword evidence="8" id="KW-0489">Methyltransferase</keyword>
<evidence type="ECO:0000256" key="20">
    <source>
        <dbReference type="SAM" id="MobiDB-lite"/>
    </source>
</evidence>
<dbReference type="Gene3D" id="3.30.1360.40">
    <property type="match status" value="1"/>
</dbReference>
<keyword evidence="14 18" id="KW-0799">Topoisomerase</keyword>
<dbReference type="SUPFAM" id="SSF54928">
    <property type="entry name" value="RNA-binding domain, RBD"/>
    <property type="match status" value="1"/>
</dbReference>
<dbReference type="PROSITE" id="PS50867">
    <property type="entry name" value="PRE_SET"/>
    <property type="match status" value="1"/>
</dbReference>
<dbReference type="PANTHER" id="PTHR10169">
    <property type="entry name" value="DNA TOPOISOMERASE/GYRASE"/>
    <property type="match status" value="1"/>
</dbReference>
<dbReference type="FunFam" id="3.30.565.10:FF:000004">
    <property type="entry name" value="DNA topoisomerase 2"/>
    <property type="match status" value="1"/>
</dbReference>
<evidence type="ECO:0000256" key="6">
    <source>
        <dbReference type="ARBA" id="ARBA00012895"/>
    </source>
</evidence>
<keyword evidence="10" id="KW-0479">Metal-binding</keyword>
<name>A0A368FYU4_ANCCA</name>
<evidence type="ECO:0000256" key="19">
    <source>
        <dbReference type="SAM" id="Coils"/>
    </source>
</evidence>
<dbReference type="GO" id="GO:0005524">
    <property type="term" value="F:ATP binding"/>
    <property type="evidence" value="ECO:0007669"/>
    <property type="project" value="UniProtKB-KW"/>
</dbReference>
<dbReference type="PROSITE" id="PS50880">
    <property type="entry name" value="TOPRIM"/>
    <property type="match status" value="1"/>
</dbReference>
<dbReference type="GO" id="GO:0000819">
    <property type="term" value="P:sister chromatid segregation"/>
    <property type="evidence" value="ECO:0007669"/>
    <property type="project" value="TreeGrafter"/>
</dbReference>
<dbReference type="InterPro" id="IPR012677">
    <property type="entry name" value="Nucleotide-bd_a/b_plait_sf"/>
</dbReference>
<dbReference type="EC" id="5.6.2.2" evidence="6"/>
<dbReference type="SMART" id="SM00387">
    <property type="entry name" value="HATPase_c"/>
    <property type="match status" value="1"/>
</dbReference>
<dbReference type="SUPFAM" id="SSF54211">
    <property type="entry name" value="Ribosomal protein S5 domain 2-like"/>
    <property type="match status" value="1"/>
</dbReference>
<dbReference type="InterPro" id="IPR035979">
    <property type="entry name" value="RBD_domain_sf"/>
</dbReference>
<dbReference type="Pfam" id="PF16898">
    <property type="entry name" value="TOPRIM_C"/>
    <property type="match status" value="1"/>
</dbReference>
<dbReference type="InterPro" id="IPR013506">
    <property type="entry name" value="Topo_IIA_bsu_dom2"/>
</dbReference>
<feature type="domain" description="MBD" evidence="25">
    <location>
        <begin position="774"/>
        <end position="848"/>
    </location>
</feature>
<feature type="domain" description="Pre-SET" evidence="23">
    <location>
        <begin position="910"/>
        <end position="989"/>
    </location>
</feature>
<dbReference type="Pfam" id="PF00076">
    <property type="entry name" value="RRM_1"/>
    <property type="match status" value="1"/>
</dbReference>
<dbReference type="Gene3D" id="1.10.268.10">
    <property type="entry name" value="Topoisomerase, domain 3"/>
    <property type="match status" value="1"/>
</dbReference>
<dbReference type="InterPro" id="IPR002205">
    <property type="entry name" value="Topo_IIA_dom_A"/>
</dbReference>
<keyword evidence="7" id="KW-0158">Chromosome</keyword>
<evidence type="ECO:0000256" key="10">
    <source>
        <dbReference type="ARBA" id="ARBA00022723"/>
    </source>
</evidence>
<dbReference type="EMBL" id="JOJR01000474">
    <property type="protein sequence ID" value="RCN37383.1"/>
    <property type="molecule type" value="Genomic_DNA"/>
</dbReference>
<dbReference type="InterPro" id="IPR031660">
    <property type="entry name" value="TOPRIM_C"/>
</dbReference>
<dbReference type="PRINTS" id="PR00418">
    <property type="entry name" value="TPI2FAMILY"/>
</dbReference>
<dbReference type="PROSITE" id="PS50982">
    <property type="entry name" value="MBD"/>
    <property type="match status" value="1"/>
</dbReference>
<keyword evidence="13" id="KW-0460">Magnesium</keyword>
<dbReference type="InterPro" id="IPR013757">
    <property type="entry name" value="Topo_IIA_A_a_sf"/>
</dbReference>
<organism evidence="27 28">
    <name type="scientific">Ancylostoma caninum</name>
    <name type="common">Dog hookworm</name>
    <dbReference type="NCBI Taxonomy" id="29170"/>
    <lineage>
        <taxon>Eukaryota</taxon>
        <taxon>Metazoa</taxon>
        <taxon>Ecdysozoa</taxon>
        <taxon>Nematoda</taxon>
        <taxon>Chromadorea</taxon>
        <taxon>Rhabditida</taxon>
        <taxon>Rhabditina</taxon>
        <taxon>Rhabditomorpha</taxon>
        <taxon>Strongyloidea</taxon>
        <taxon>Ancylostomatidae</taxon>
        <taxon>Ancylostomatinae</taxon>
        <taxon>Ancylostoma</taxon>
    </lineage>
</organism>
<dbReference type="CDD" id="cd16930">
    <property type="entry name" value="HATPase_TopII-like"/>
    <property type="match status" value="1"/>
</dbReference>
<dbReference type="InterPro" id="IPR014721">
    <property type="entry name" value="Ribsml_uS5_D2-typ_fold_subgr"/>
</dbReference>
<dbReference type="FunFam" id="3.90.199.10:FF:000002">
    <property type="entry name" value="DNA topoisomerase 2"/>
    <property type="match status" value="1"/>
</dbReference>
<dbReference type="GO" id="GO:0003723">
    <property type="term" value="F:RNA binding"/>
    <property type="evidence" value="ECO:0007669"/>
    <property type="project" value="UniProtKB-UniRule"/>
</dbReference>
<feature type="coiled-coil region" evidence="19">
    <location>
        <begin position="2282"/>
        <end position="2314"/>
    </location>
</feature>
<dbReference type="InterPro" id="IPR001739">
    <property type="entry name" value="Methyl_CpG_DNA-bd"/>
</dbReference>
<keyword evidence="15 18" id="KW-0238">DNA-binding</keyword>
<feature type="domain" description="SET" evidence="22">
    <location>
        <begin position="992"/>
        <end position="1235"/>
    </location>
</feature>
<dbReference type="SMART" id="SM00360">
    <property type="entry name" value="RRM"/>
    <property type="match status" value="1"/>
</dbReference>
<dbReference type="InterPro" id="IPR020568">
    <property type="entry name" value="Ribosomal_Su5_D2-typ_SF"/>
</dbReference>
<dbReference type="Gene3D" id="3.40.50.670">
    <property type="match status" value="1"/>
</dbReference>
<dbReference type="Gene3D" id="3.30.230.10">
    <property type="match status" value="1"/>
</dbReference>
<evidence type="ECO:0000256" key="4">
    <source>
        <dbReference type="ARBA" id="ARBA00004286"/>
    </source>
</evidence>
<dbReference type="InterPro" id="IPR013760">
    <property type="entry name" value="Topo_IIA-like_dom_sf"/>
</dbReference>
<comment type="similarity">
    <text evidence="5">Belongs to the type II topoisomerase family.</text>
</comment>
<dbReference type="SMART" id="SM00433">
    <property type="entry name" value="TOP2c"/>
    <property type="match status" value="1"/>
</dbReference>
<feature type="domain" description="RRM" evidence="21">
    <location>
        <begin position="2423"/>
        <end position="2497"/>
    </location>
</feature>
<dbReference type="InterPro" id="IPR013759">
    <property type="entry name" value="Topo_IIA_B_C"/>
</dbReference>